<evidence type="ECO:0000256" key="5">
    <source>
        <dbReference type="ARBA" id="ARBA00022990"/>
    </source>
</evidence>
<evidence type="ECO:0000256" key="4">
    <source>
        <dbReference type="ARBA" id="ARBA00022786"/>
    </source>
</evidence>
<keyword evidence="3" id="KW-0597">Phosphoprotein</keyword>
<evidence type="ECO:0000256" key="11">
    <source>
        <dbReference type="ARBA" id="ARBA00074516"/>
    </source>
</evidence>
<evidence type="ECO:0000256" key="15">
    <source>
        <dbReference type="ARBA" id="ARBA00083653"/>
    </source>
</evidence>
<dbReference type="PANTHER" id="PTHR13248">
    <property type="entry name" value="TRANSCRIPTION ELONGATION FACTOR B POLYPEPTIDE 2"/>
    <property type="match status" value="1"/>
</dbReference>
<organism evidence="19 20">
    <name type="scientific">Orchesella cincta</name>
    <name type="common">Springtail</name>
    <name type="synonym">Podura cincta</name>
    <dbReference type="NCBI Taxonomy" id="48709"/>
    <lineage>
        <taxon>Eukaryota</taxon>
        <taxon>Metazoa</taxon>
        <taxon>Ecdysozoa</taxon>
        <taxon>Arthropoda</taxon>
        <taxon>Hexapoda</taxon>
        <taxon>Collembola</taxon>
        <taxon>Entomobryomorpha</taxon>
        <taxon>Entomobryoidea</taxon>
        <taxon>Orchesellidae</taxon>
        <taxon>Orchesellinae</taxon>
        <taxon>Orchesella</taxon>
    </lineage>
</organism>
<dbReference type="PROSITE" id="PS50053">
    <property type="entry name" value="UBIQUITIN_2"/>
    <property type="match status" value="1"/>
</dbReference>
<dbReference type="EMBL" id="LJIJ01001689">
    <property type="protein sequence ID" value="ODM91051.1"/>
    <property type="molecule type" value="Genomic_DNA"/>
</dbReference>
<accession>A0A1D2MDT8</accession>
<keyword evidence="20" id="KW-1185">Reference proteome</keyword>
<evidence type="ECO:0000256" key="17">
    <source>
        <dbReference type="SAM" id="MobiDB-lite"/>
    </source>
</evidence>
<dbReference type="PANTHER" id="PTHR13248:SF4">
    <property type="entry name" value="ELONGIN B"/>
    <property type="match status" value="1"/>
</dbReference>
<proteinExistence type="inferred from homology"/>
<dbReference type="STRING" id="48709.A0A1D2MDT8"/>
<dbReference type="Proteomes" id="UP000094527">
    <property type="component" value="Unassembled WGS sequence"/>
</dbReference>
<evidence type="ECO:0000256" key="2">
    <source>
        <dbReference type="ARBA" id="ARBA00004906"/>
    </source>
</evidence>
<dbReference type="GO" id="GO:0070449">
    <property type="term" value="C:elongin complex"/>
    <property type="evidence" value="ECO:0007669"/>
    <property type="project" value="InterPro"/>
</dbReference>
<comment type="subcellular location">
    <subcellularLocation>
        <location evidence="1">Nucleus</location>
    </subcellularLocation>
</comment>
<sequence length="116" mass="13035">MDVFLMICRKKTTIFLDAKEDTSVLELKRMIAGITKVMPENQRLFKDTNEMNNDRTLADYGLNSASAKPQCPATIGLAFRNENGDWEDLEIAPLSQPPELPEVMRPPDVAQPEQVA</sequence>
<dbReference type="Gene3D" id="3.10.20.90">
    <property type="entry name" value="Phosphatidylinositol 3-kinase Catalytic Subunit, Chain A, domain 1"/>
    <property type="match status" value="1"/>
</dbReference>
<evidence type="ECO:0000256" key="16">
    <source>
        <dbReference type="ARBA" id="ARBA00093515"/>
    </source>
</evidence>
<comment type="function">
    <text evidence="9">SIII, also known as elongin, is a general transcription elongation factor that increases the RNA polymerase II transcription elongation past template-encoded arresting sites. Subunit A is transcriptionally active and its transcription activity is strongly enhanced by binding to the dimeric complex of the SIII regulatory subunits B and C (elongin BC complex). In embryonic stem cells, the elongin BC complex is recruited by EPOP to Polycomb group (PcG) target genes in order generate genomic region that display both active and repressive chromatin properties, an important feature of pluripotent stem cells.</text>
</comment>
<feature type="region of interest" description="Disordered" evidence="17">
    <location>
        <begin position="94"/>
        <end position="116"/>
    </location>
</feature>
<evidence type="ECO:0000256" key="9">
    <source>
        <dbReference type="ARBA" id="ARBA00054216"/>
    </source>
</evidence>
<keyword evidence="6" id="KW-0805">Transcription regulation</keyword>
<protein>
    <recommendedName>
        <fullName evidence="11">Elongin-B</fullName>
    </recommendedName>
    <alternativeName>
        <fullName evidence="14">Elongin 18 kDa subunit</fullName>
    </alternativeName>
    <alternativeName>
        <fullName evidence="12">RNA polymerase II transcription factor SIII subunit B</fullName>
    </alternativeName>
    <alternativeName>
        <fullName evidence="15">SIII p18</fullName>
    </alternativeName>
    <alternativeName>
        <fullName evidence="13">Transcription elongation factor B polypeptide 2</fullName>
    </alternativeName>
</protein>
<keyword evidence="7" id="KW-0804">Transcription</keyword>
<evidence type="ECO:0000259" key="18">
    <source>
        <dbReference type="PROSITE" id="PS50053"/>
    </source>
</evidence>
<comment type="subunit">
    <text evidence="16">Heterotrimer of an A (ELOA, ELOA2 or ELOA3P), ELOB and ELOC subunit. The elongin BC complex interacts with EPOP; leading to recruit the elongin BC complex to Polycomb group (PcG) target genes, thereby restricting excessive activity of the PRC2/EED-EZH2 complex. Component of multiple cullin-RING E3 ubiquitin-protein ligase complexes composed of Elongin BC (ELOB and ELOC), a cullin (either CUL2 or CUL5), a catalytic subunit (either RBX1 or RNF7/RBX2), as well as a substrate adapter protein that can be either ASB2, ASB9, ASB11, KLHDC2, KLHDC3, KLHDC10, APPBP2, FEM1A, FEM1B, FEM1C, LRR1, PCMTD1, SOCS1, SOCS2, SOCS5, SPSB1, SPSB3, ELOA, VHL, WSB1 or RAB40C. As part of the Elongin BC E3 ubiquitin ligase complex; interacts with NRBP1. May also interact with DCUN1D1, DCUN1D2, DCUN1D3 and DCUN1D5. May form oligomers as a KLHDC2/KLHDC3-ELOB-ELOC complex; this interaction is autoinhibitory for the E3 ligase complex as the substrate-binding site of KLHDC2/KLHDC3 is blocked in the oligomer.</text>
</comment>
<dbReference type="SMART" id="SM00213">
    <property type="entry name" value="UBQ"/>
    <property type="match status" value="1"/>
</dbReference>
<dbReference type="OrthoDB" id="7537057at2759"/>
<evidence type="ECO:0000256" key="7">
    <source>
        <dbReference type="ARBA" id="ARBA00023163"/>
    </source>
</evidence>
<comment type="similarity">
    <text evidence="10">Belongs to the Elongin B family.</text>
</comment>
<keyword evidence="8" id="KW-0539">Nucleus</keyword>
<evidence type="ECO:0000256" key="13">
    <source>
        <dbReference type="ARBA" id="ARBA00080438"/>
    </source>
</evidence>
<dbReference type="GO" id="GO:0003746">
    <property type="term" value="F:translation elongation factor activity"/>
    <property type="evidence" value="ECO:0007669"/>
    <property type="project" value="UniProtKB-KW"/>
</dbReference>
<evidence type="ECO:0000256" key="1">
    <source>
        <dbReference type="ARBA" id="ARBA00004123"/>
    </source>
</evidence>
<comment type="caution">
    <text evidence="19">The sequence shown here is derived from an EMBL/GenBank/DDBJ whole genome shotgun (WGS) entry which is preliminary data.</text>
</comment>
<gene>
    <name evidence="19" type="ORF">Ocin01_15627</name>
</gene>
<dbReference type="SUPFAM" id="SSF54236">
    <property type="entry name" value="Ubiquitin-like"/>
    <property type="match status" value="1"/>
</dbReference>
<dbReference type="InterPro" id="IPR000626">
    <property type="entry name" value="Ubiquitin-like_dom"/>
</dbReference>
<dbReference type="FunFam" id="3.10.20.90:FF:000108">
    <property type="entry name" value="Elongin-B"/>
    <property type="match status" value="1"/>
</dbReference>
<keyword evidence="5" id="KW-0007">Acetylation</keyword>
<evidence type="ECO:0000256" key="12">
    <source>
        <dbReference type="ARBA" id="ARBA00076690"/>
    </source>
</evidence>
<evidence type="ECO:0000256" key="3">
    <source>
        <dbReference type="ARBA" id="ARBA00022553"/>
    </source>
</evidence>
<reference evidence="19 20" key="1">
    <citation type="journal article" date="2016" name="Genome Biol. Evol.">
        <title>Gene Family Evolution Reflects Adaptation to Soil Environmental Stressors in the Genome of the Collembolan Orchesella cincta.</title>
        <authorList>
            <person name="Faddeeva-Vakhrusheva A."/>
            <person name="Derks M.F."/>
            <person name="Anvar S.Y."/>
            <person name="Agamennone V."/>
            <person name="Suring W."/>
            <person name="Smit S."/>
            <person name="van Straalen N.M."/>
            <person name="Roelofs D."/>
        </authorList>
    </citation>
    <scope>NUCLEOTIDE SEQUENCE [LARGE SCALE GENOMIC DNA]</scope>
    <source>
        <tissue evidence="19">Mixed pool</tissue>
    </source>
</reference>
<comment type="pathway">
    <text evidence="2">Protein modification; protein ubiquitination.</text>
</comment>
<evidence type="ECO:0000256" key="14">
    <source>
        <dbReference type="ARBA" id="ARBA00081013"/>
    </source>
</evidence>
<dbReference type="CDD" id="cd01788">
    <property type="entry name" value="Ubl_ElonginB"/>
    <property type="match status" value="1"/>
</dbReference>
<dbReference type="AlphaFoldDB" id="A0A1D2MDT8"/>
<evidence type="ECO:0000256" key="10">
    <source>
        <dbReference type="ARBA" id="ARBA00060803"/>
    </source>
</evidence>
<feature type="domain" description="Ubiquitin-like" evidence="18">
    <location>
        <begin position="1"/>
        <end position="66"/>
    </location>
</feature>
<dbReference type="GO" id="GO:0006368">
    <property type="term" value="P:transcription elongation by RNA polymerase II"/>
    <property type="evidence" value="ECO:0007669"/>
    <property type="project" value="InterPro"/>
</dbReference>
<evidence type="ECO:0000313" key="19">
    <source>
        <dbReference type="EMBL" id="ODM91051.1"/>
    </source>
</evidence>
<keyword evidence="19" id="KW-0648">Protein biosynthesis</keyword>
<evidence type="ECO:0000256" key="6">
    <source>
        <dbReference type="ARBA" id="ARBA00023015"/>
    </source>
</evidence>
<dbReference type="GO" id="GO:0030891">
    <property type="term" value="C:VCB complex"/>
    <property type="evidence" value="ECO:0007669"/>
    <property type="project" value="InterPro"/>
</dbReference>
<keyword evidence="4" id="KW-0833">Ubl conjugation pathway</keyword>
<name>A0A1D2MDT8_ORCCI</name>
<dbReference type="InterPro" id="IPR039049">
    <property type="entry name" value="ELOB"/>
</dbReference>
<dbReference type="Pfam" id="PF00240">
    <property type="entry name" value="ubiquitin"/>
    <property type="match status" value="1"/>
</dbReference>
<dbReference type="InterPro" id="IPR029071">
    <property type="entry name" value="Ubiquitin-like_domsf"/>
</dbReference>
<evidence type="ECO:0000313" key="20">
    <source>
        <dbReference type="Proteomes" id="UP000094527"/>
    </source>
</evidence>
<evidence type="ECO:0000256" key="8">
    <source>
        <dbReference type="ARBA" id="ARBA00023242"/>
    </source>
</evidence>
<dbReference type="OMA" id="GQEQMDQ"/>
<keyword evidence="19" id="KW-0251">Elongation factor</keyword>